<evidence type="ECO:0000313" key="2">
    <source>
        <dbReference type="Proteomes" id="UP000593579"/>
    </source>
</evidence>
<gene>
    <name evidence="1" type="ORF">Gogos_022233</name>
</gene>
<dbReference type="AlphaFoldDB" id="A0A7J9CXA1"/>
<dbReference type="OrthoDB" id="1001247at2759"/>
<reference evidence="1 2" key="1">
    <citation type="journal article" date="2019" name="Genome Biol. Evol.">
        <title>Insights into the evolution of the New World diploid cottons (Gossypium, subgenus Houzingenia) based on genome sequencing.</title>
        <authorList>
            <person name="Grover C.E."/>
            <person name="Arick M.A. 2nd"/>
            <person name="Thrash A."/>
            <person name="Conover J.L."/>
            <person name="Sanders W.S."/>
            <person name="Peterson D.G."/>
            <person name="Frelichowski J.E."/>
            <person name="Scheffler J.A."/>
            <person name="Scheffler B.E."/>
            <person name="Wendel J.F."/>
        </authorList>
    </citation>
    <scope>NUCLEOTIDE SEQUENCE [LARGE SCALE GENOMIC DNA]</scope>
    <source>
        <strain evidence="1">5</strain>
        <tissue evidence="1">Leaf</tissue>
    </source>
</reference>
<organism evidence="1 2">
    <name type="scientific">Gossypium gossypioides</name>
    <name type="common">Mexican cotton</name>
    <name type="synonym">Selera gossypioides</name>
    <dbReference type="NCBI Taxonomy" id="34282"/>
    <lineage>
        <taxon>Eukaryota</taxon>
        <taxon>Viridiplantae</taxon>
        <taxon>Streptophyta</taxon>
        <taxon>Embryophyta</taxon>
        <taxon>Tracheophyta</taxon>
        <taxon>Spermatophyta</taxon>
        <taxon>Magnoliopsida</taxon>
        <taxon>eudicotyledons</taxon>
        <taxon>Gunneridae</taxon>
        <taxon>Pentapetalae</taxon>
        <taxon>rosids</taxon>
        <taxon>malvids</taxon>
        <taxon>Malvales</taxon>
        <taxon>Malvaceae</taxon>
        <taxon>Malvoideae</taxon>
        <taxon>Gossypium</taxon>
    </lineage>
</organism>
<protein>
    <submittedName>
        <fullName evidence="1">Uncharacterized protein</fullName>
    </submittedName>
</protein>
<feature type="non-terminal residue" evidence="1">
    <location>
        <position position="124"/>
    </location>
</feature>
<dbReference type="EMBL" id="JABEZY010026996">
    <property type="protein sequence ID" value="MBA0752944.1"/>
    <property type="molecule type" value="Genomic_DNA"/>
</dbReference>
<keyword evidence="2" id="KW-1185">Reference proteome</keyword>
<dbReference type="Proteomes" id="UP000593579">
    <property type="component" value="Unassembled WGS sequence"/>
</dbReference>
<evidence type="ECO:0000313" key="1">
    <source>
        <dbReference type="EMBL" id="MBA0752944.1"/>
    </source>
</evidence>
<name>A0A7J9CXA1_GOSGO</name>
<sequence>ARTADAEPKQLLPLLVATLQIIEDRPHQKRNGNLPWGTIWHFNNNDPRYSWLLASWLVEERRVPSGRLYRRGSLLDSDFEKIKHCVRGNQTWVSFDLAVHKSKTRRLPASKHNFDSVNILHSLR</sequence>
<comment type="caution">
    <text evidence="1">The sequence shown here is derived from an EMBL/GenBank/DDBJ whole genome shotgun (WGS) entry which is preliminary data.</text>
</comment>
<accession>A0A7J9CXA1</accession>
<proteinExistence type="predicted"/>